<evidence type="ECO:0000256" key="11">
    <source>
        <dbReference type="SAM" id="Phobius"/>
    </source>
</evidence>
<dbReference type="PANTHER" id="PTHR40765:SF2">
    <property type="entry name" value="ESX-2 SECRETION SYSTEM ATPASE ECCB2"/>
    <property type="match status" value="1"/>
</dbReference>
<keyword evidence="13" id="KW-1185">Reference proteome</keyword>
<dbReference type="PANTHER" id="PTHR40765">
    <property type="entry name" value="ESX-2 SECRETION SYSTEM ATPASE ECCB2"/>
    <property type="match status" value="1"/>
</dbReference>
<dbReference type="InterPro" id="IPR044857">
    <property type="entry name" value="T7SS_EccB_R1"/>
</dbReference>
<feature type="region of interest" description="Disordered" evidence="10">
    <location>
        <begin position="351"/>
        <end position="375"/>
    </location>
</feature>
<dbReference type="EMBL" id="JACXYY010000005">
    <property type="protein sequence ID" value="MBD3915530.1"/>
    <property type="molecule type" value="Genomic_DNA"/>
</dbReference>
<keyword evidence="6" id="KW-0378">Hydrolase</keyword>
<gene>
    <name evidence="12" type="primary">eccB</name>
    <name evidence="12" type="ORF">IEZ25_12980</name>
</gene>
<evidence type="ECO:0000256" key="4">
    <source>
        <dbReference type="ARBA" id="ARBA00022692"/>
    </source>
</evidence>
<evidence type="ECO:0000256" key="3">
    <source>
        <dbReference type="ARBA" id="ARBA00022475"/>
    </source>
</evidence>
<keyword evidence="5" id="KW-0547">Nucleotide-binding</keyword>
<evidence type="ECO:0000256" key="7">
    <source>
        <dbReference type="ARBA" id="ARBA00022840"/>
    </source>
</evidence>
<dbReference type="NCBIfam" id="TIGR03919">
    <property type="entry name" value="T7SS_EccB"/>
    <property type="match status" value="1"/>
</dbReference>
<dbReference type="InterPro" id="IPR042485">
    <property type="entry name" value="T7SS_EccB_R3"/>
</dbReference>
<dbReference type="Pfam" id="PF05108">
    <property type="entry name" value="T7SS_ESX1_EccB"/>
    <property type="match status" value="1"/>
</dbReference>
<keyword evidence="8 11" id="KW-1133">Transmembrane helix</keyword>
<comment type="caution">
    <text evidence="12">The sequence shown here is derived from an EMBL/GenBank/DDBJ whole genome shotgun (WGS) entry which is preliminary data.</text>
</comment>
<keyword evidence="7" id="KW-0067">ATP-binding</keyword>
<feature type="compositionally biased region" description="Low complexity" evidence="10">
    <location>
        <begin position="351"/>
        <end position="364"/>
    </location>
</feature>
<evidence type="ECO:0000256" key="6">
    <source>
        <dbReference type="ARBA" id="ARBA00022801"/>
    </source>
</evidence>
<comment type="similarity">
    <text evidence="2">Belongs to the EccB family.</text>
</comment>
<feature type="transmembrane region" description="Helical" evidence="11">
    <location>
        <begin position="37"/>
        <end position="61"/>
    </location>
</feature>
<accession>A0ABR8MHK0</accession>
<dbReference type="InterPro" id="IPR007795">
    <property type="entry name" value="T7SS_EccB"/>
</dbReference>
<evidence type="ECO:0000313" key="12">
    <source>
        <dbReference type="EMBL" id="MBD3915530.1"/>
    </source>
</evidence>
<comment type="subcellular location">
    <subcellularLocation>
        <location evidence="1">Cell membrane</location>
        <topology evidence="1">Single-pass membrane protein</topology>
    </subcellularLocation>
</comment>
<proteinExistence type="inferred from homology"/>
<keyword evidence="3" id="KW-1003">Cell membrane</keyword>
<dbReference type="Gene3D" id="3.30.2390.20">
    <property type="entry name" value="Type VII secretion system EccB, repeat 1 domain"/>
    <property type="match status" value="1"/>
</dbReference>
<evidence type="ECO:0000256" key="10">
    <source>
        <dbReference type="SAM" id="MobiDB-lite"/>
    </source>
</evidence>
<reference evidence="12 13" key="1">
    <citation type="submission" date="2020-09" db="EMBL/GenBank/DDBJ databases">
        <title>novel species in genus Nocardioides.</title>
        <authorList>
            <person name="Zhang G."/>
        </authorList>
    </citation>
    <scope>NUCLEOTIDE SEQUENCE [LARGE SCALE GENOMIC DNA]</scope>
    <source>
        <strain evidence="12 13">19197</strain>
    </source>
</reference>
<dbReference type="Proteomes" id="UP000649289">
    <property type="component" value="Unassembled WGS sequence"/>
</dbReference>
<evidence type="ECO:0000256" key="8">
    <source>
        <dbReference type="ARBA" id="ARBA00022989"/>
    </source>
</evidence>
<evidence type="ECO:0000256" key="5">
    <source>
        <dbReference type="ARBA" id="ARBA00022741"/>
    </source>
</evidence>
<evidence type="ECO:0000256" key="2">
    <source>
        <dbReference type="ARBA" id="ARBA00008149"/>
    </source>
</evidence>
<evidence type="ECO:0000256" key="1">
    <source>
        <dbReference type="ARBA" id="ARBA00004162"/>
    </source>
</evidence>
<sequence length="450" mass="46459">MQTRRDQLHAYRFMTRRAMSSLVTGEPDAVEPPMRRLTVMTISGIMVAIVVAAVFAVIGLLKGGGGDQWRNEGAVVLEEETGARYVNIGGTLFPALNYSSAVLASGAGDAVKLQEVSRSDLATAGRGRLIGIAGLPDSMPDPEDLVRGPVSVCSQPQQEGIETLAEVVVDIGSTPAKALPSTEGVYVESFDGDRFLLYGGERLPVAREVEAALQIGEAPAPVGSAFLTSIPMGAALETPVLEAQGEPVDIGRPLRVGQVVEVNDGTFRVVLADGLARVSDVQAKLLLTAELAGERREPIELSLSEVLDLGEGAGLGGVMAGLPEVMPSLPSQSASTVCAVYIEGDERPGFAIPAGAGGTPTPTGESRTSRTGGADRVELEPGRGMLAAAPDAKAVYYIGAPGRRYAAAGLQTLAGFGYGEVEPVVVPAELIAILPPGPAMDPAKARESAG</sequence>
<keyword evidence="4 11" id="KW-0812">Transmembrane</keyword>
<organism evidence="12 13">
    <name type="scientific">Nocardioides hwasunensis</name>
    <dbReference type="NCBI Taxonomy" id="397258"/>
    <lineage>
        <taxon>Bacteria</taxon>
        <taxon>Bacillati</taxon>
        <taxon>Actinomycetota</taxon>
        <taxon>Actinomycetes</taxon>
        <taxon>Propionibacteriales</taxon>
        <taxon>Nocardioidaceae</taxon>
        <taxon>Nocardioides</taxon>
    </lineage>
</organism>
<keyword evidence="9 11" id="KW-0472">Membrane</keyword>
<dbReference type="Gene3D" id="2.40.50.910">
    <property type="entry name" value="Type VII secretion system EccB, repeat 3 domain"/>
    <property type="match status" value="1"/>
</dbReference>
<evidence type="ECO:0000313" key="13">
    <source>
        <dbReference type="Proteomes" id="UP000649289"/>
    </source>
</evidence>
<evidence type="ECO:0000256" key="9">
    <source>
        <dbReference type="ARBA" id="ARBA00023136"/>
    </source>
</evidence>
<name>A0ABR8MHK0_9ACTN</name>
<protein>
    <submittedName>
        <fullName evidence="12">Type VII secretion protein EccB</fullName>
    </submittedName>
</protein>
<dbReference type="RefSeq" id="WP_191199865.1">
    <property type="nucleotide sequence ID" value="NZ_BAAAPA010000008.1"/>
</dbReference>